<dbReference type="SUPFAM" id="SSF53187">
    <property type="entry name" value="Zn-dependent exopeptidases"/>
    <property type="match status" value="1"/>
</dbReference>
<name>A0A8S5UVE1_9CAUD</name>
<keyword evidence="1 3" id="KW-0378">Hydrolase</keyword>
<dbReference type="Pfam" id="PF01520">
    <property type="entry name" value="Amidase_3"/>
    <property type="match status" value="1"/>
</dbReference>
<dbReference type="InterPro" id="IPR050695">
    <property type="entry name" value="N-acetylmuramoyl_amidase_3"/>
</dbReference>
<protein>
    <submittedName>
        <fullName evidence="3">Cell wall hydrolase autolysin</fullName>
    </submittedName>
</protein>
<proteinExistence type="predicted"/>
<evidence type="ECO:0000259" key="2">
    <source>
        <dbReference type="SMART" id="SM00646"/>
    </source>
</evidence>
<dbReference type="GO" id="GO:0008745">
    <property type="term" value="F:N-acetylmuramoyl-L-alanine amidase activity"/>
    <property type="evidence" value="ECO:0007669"/>
    <property type="project" value="InterPro"/>
</dbReference>
<dbReference type="EMBL" id="BK016146">
    <property type="protein sequence ID" value="DAF98362.1"/>
    <property type="molecule type" value="Genomic_DNA"/>
</dbReference>
<dbReference type="PANTHER" id="PTHR30404:SF0">
    <property type="entry name" value="N-ACETYLMURAMOYL-L-ALANINE AMIDASE AMIC"/>
    <property type="match status" value="1"/>
</dbReference>
<dbReference type="Gene3D" id="2.30.30.40">
    <property type="entry name" value="SH3 Domains"/>
    <property type="match status" value="1"/>
</dbReference>
<feature type="domain" description="MurNAc-LAA" evidence="2">
    <location>
        <begin position="62"/>
        <end position="174"/>
    </location>
</feature>
<reference evidence="3" key="1">
    <citation type="journal article" date="2021" name="Proc. Natl. Acad. Sci. U.S.A.">
        <title>A Catalog of Tens of Thousands of Viruses from Human Metagenomes Reveals Hidden Associations with Chronic Diseases.</title>
        <authorList>
            <person name="Tisza M.J."/>
            <person name="Buck C.B."/>
        </authorList>
    </citation>
    <scope>NUCLEOTIDE SEQUENCE</scope>
    <source>
        <strain evidence="3">CtnNB1</strain>
    </source>
</reference>
<organism evidence="3">
    <name type="scientific">Siphoviridae sp. ctnNB1</name>
    <dbReference type="NCBI Taxonomy" id="2825660"/>
    <lineage>
        <taxon>Viruses</taxon>
        <taxon>Duplodnaviria</taxon>
        <taxon>Heunggongvirae</taxon>
        <taxon>Uroviricota</taxon>
        <taxon>Caudoviricetes</taxon>
    </lineage>
</organism>
<dbReference type="InterPro" id="IPR002508">
    <property type="entry name" value="MurNAc-LAA_cat"/>
</dbReference>
<dbReference type="CDD" id="cd02696">
    <property type="entry name" value="MurNAc-LAA"/>
    <property type="match status" value="1"/>
</dbReference>
<evidence type="ECO:0000256" key="1">
    <source>
        <dbReference type="ARBA" id="ARBA00022801"/>
    </source>
</evidence>
<sequence length="251" mass="27138">MAKIYLDPGHGGSDPGAVKYLNERDVNLVMALACRDYLQANGVTVKMSRTSNETNTSINSMAKEANSWEADYVVSIHNNAGGGDGFEVYHTINGGKGKDLAKNIEAEVKKIGQNSRGLKTKKGSNGDYFGMIRLTKAPAVICEGVFVDNATDVKIADTTAEQKAFGYAYARGILKTLGITDNGMEDTEQHSGSYLVKVTAKDLYIRKGPGTNYENKGFIKPGVYTIVETQGNWGKLKSGAGWICLDYAKKI</sequence>
<dbReference type="Gene3D" id="3.40.630.40">
    <property type="entry name" value="Zn-dependent exopeptidases"/>
    <property type="match status" value="1"/>
</dbReference>
<dbReference type="SMART" id="SM00646">
    <property type="entry name" value="Ami_3"/>
    <property type="match status" value="1"/>
</dbReference>
<accession>A0A8S5UVE1</accession>
<dbReference type="GO" id="GO:0009253">
    <property type="term" value="P:peptidoglycan catabolic process"/>
    <property type="evidence" value="ECO:0007669"/>
    <property type="project" value="InterPro"/>
</dbReference>
<evidence type="ECO:0000313" key="3">
    <source>
        <dbReference type="EMBL" id="DAF98362.1"/>
    </source>
</evidence>
<dbReference type="PANTHER" id="PTHR30404">
    <property type="entry name" value="N-ACETYLMURAMOYL-L-ALANINE AMIDASE"/>
    <property type="match status" value="1"/>
</dbReference>